<proteinExistence type="predicted"/>
<evidence type="ECO:0000313" key="1">
    <source>
        <dbReference type="EMBL" id="QJA75501.1"/>
    </source>
</evidence>
<accession>A0A6M3K1L2</accession>
<name>A0A6M3K1L2_9ZZZZ</name>
<organism evidence="1">
    <name type="scientific">viral metagenome</name>
    <dbReference type="NCBI Taxonomy" id="1070528"/>
    <lineage>
        <taxon>unclassified sequences</taxon>
        <taxon>metagenomes</taxon>
        <taxon>organismal metagenomes</taxon>
    </lineage>
</organism>
<reference evidence="1" key="1">
    <citation type="submission" date="2020-03" db="EMBL/GenBank/DDBJ databases">
        <title>The deep terrestrial virosphere.</title>
        <authorList>
            <person name="Holmfeldt K."/>
            <person name="Nilsson E."/>
            <person name="Simone D."/>
            <person name="Lopez-Fernandez M."/>
            <person name="Wu X."/>
            <person name="de Brujin I."/>
            <person name="Lundin D."/>
            <person name="Andersson A."/>
            <person name="Bertilsson S."/>
            <person name="Dopson M."/>
        </authorList>
    </citation>
    <scope>NUCLEOTIDE SEQUENCE</scope>
    <source>
        <strain evidence="1">MM415A01767</strain>
        <strain evidence="2">MM415B02452</strain>
    </source>
</reference>
<dbReference type="EMBL" id="MT142167">
    <property type="protein sequence ID" value="QJA75501.1"/>
    <property type="molecule type" value="Genomic_DNA"/>
</dbReference>
<evidence type="ECO:0000313" key="2">
    <source>
        <dbReference type="EMBL" id="QJA90083.1"/>
    </source>
</evidence>
<gene>
    <name evidence="1" type="ORF">MM415A01767_0022</name>
    <name evidence="2" type="ORF">MM415B02452_0019</name>
</gene>
<dbReference type="EMBL" id="MT142889">
    <property type="protein sequence ID" value="QJA90083.1"/>
    <property type="molecule type" value="Genomic_DNA"/>
</dbReference>
<dbReference type="AlphaFoldDB" id="A0A6M3K1L2"/>
<protein>
    <submittedName>
        <fullName evidence="1">Uncharacterized protein</fullName>
    </submittedName>
</protein>
<sequence>MNKEKAWELAQVELEFEFSELAGYVGCGILQNVFNYAYNEGYAHCRDKEDEDE</sequence>